<evidence type="ECO:0000256" key="2">
    <source>
        <dbReference type="SAM" id="MobiDB-lite"/>
    </source>
</evidence>
<dbReference type="EMBL" id="JAEPBH010000020">
    <property type="protein sequence ID" value="MBK4715520.1"/>
    <property type="molecule type" value="Genomic_DNA"/>
</dbReference>
<feature type="region of interest" description="Disordered" evidence="2">
    <location>
        <begin position="22"/>
        <end position="46"/>
    </location>
</feature>
<accession>A0A8K0V5J9</accession>
<dbReference type="NCBIfam" id="NF033674">
    <property type="entry name" value="stress_OB_fold"/>
    <property type="match status" value="1"/>
</dbReference>
<dbReference type="SUPFAM" id="SSF101756">
    <property type="entry name" value="Hypothetical protein YgiW"/>
    <property type="match status" value="1"/>
</dbReference>
<sequence length="128" mass="13895">MKKYIRVILLTAVATAPALAQNGGFTGPAADAPAQQGGFTGPGVATSTVEQAKSMRDDSQVVLEGNIVRKLGHELYEFRDNSGVINADIDDKRWRGLTVSPEDRVRLEGEVDKDWNSVEIDVKKISKP</sequence>
<dbReference type="InterPro" id="IPR036700">
    <property type="entry name" value="BOBF_sf"/>
</dbReference>
<dbReference type="RefSeq" id="WP_238713746.1">
    <property type="nucleotide sequence ID" value="NZ_JAEPBH010000020.1"/>
</dbReference>
<comment type="caution">
    <text evidence="4">The sequence shown here is derived from an EMBL/GenBank/DDBJ whole genome shotgun (WGS) entry which is preliminary data.</text>
</comment>
<dbReference type="Gene3D" id="2.40.50.200">
    <property type="entry name" value="Bacterial OB-fold"/>
    <property type="match status" value="1"/>
</dbReference>
<gene>
    <name evidence="4" type="ORF">JJB97_09280</name>
</gene>
<proteinExistence type="predicted"/>
<organism evidence="4 5">
    <name type="scientific">Tenebrionibacter intestinalis</name>
    <dbReference type="NCBI Taxonomy" id="2799638"/>
    <lineage>
        <taxon>Bacteria</taxon>
        <taxon>Pseudomonadati</taxon>
        <taxon>Pseudomonadota</taxon>
        <taxon>Gammaproteobacteria</taxon>
        <taxon>Enterobacterales</taxon>
        <taxon>Enterobacteriaceae</taxon>
        <taxon>Tenebrionibacter/Tenebrionicola group</taxon>
        <taxon>Tenebrionibacter</taxon>
    </lineage>
</organism>
<feature type="chain" id="PRO_5035462957" evidence="3">
    <location>
        <begin position="21"/>
        <end position="128"/>
    </location>
</feature>
<evidence type="ECO:0000313" key="5">
    <source>
        <dbReference type="Proteomes" id="UP000659047"/>
    </source>
</evidence>
<feature type="compositionally biased region" description="Low complexity" evidence="2">
    <location>
        <begin position="27"/>
        <end position="37"/>
    </location>
</feature>
<dbReference type="Proteomes" id="UP000659047">
    <property type="component" value="Unassembled WGS sequence"/>
</dbReference>
<reference evidence="4" key="1">
    <citation type="submission" date="2021-01" db="EMBL/GenBank/DDBJ databases">
        <title>Intestinitalea alba gen. nov., sp. nov., a novel genus of the family Enterobacteriaceae, isolated from the gut of the plastic-eating mealworm Tenebrio molitor L.</title>
        <authorList>
            <person name="Yang Y."/>
        </authorList>
    </citation>
    <scope>NUCLEOTIDE SEQUENCE</scope>
    <source>
        <strain evidence="4">BIT-L3</strain>
    </source>
</reference>
<dbReference type="PANTHER" id="PTHR36571:SF1">
    <property type="entry name" value="PROTEIN YGIW"/>
    <property type="match status" value="1"/>
</dbReference>
<dbReference type="NCBIfam" id="TIGR00156">
    <property type="entry name" value="YgiW/YdeI family stress tolerance OB fold protein"/>
    <property type="match status" value="1"/>
</dbReference>
<protein>
    <submittedName>
        <fullName evidence="4">YgiW/YdeI family stress tolerance OB fold protein</fullName>
    </submittedName>
</protein>
<feature type="signal peptide" evidence="3">
    <location>
        <begin position="1"/>
        <end position="20"/>
    </location>
</feature>
<dbReference type="PANTHER" id="PTHR36571">
    <property type="entry name" value="PROTEIN YGIW"/>
    <property type="match status" value="1"/>
</dbReference>
<dbReference type="InterPro" id="IPR016052">
    <property type="entry name" value="YgiW/YdeI"/>
</dbReference>
<keyword evidence="5" id="KW-1185">Reference proteome</keyword>
<evidence type="ECO:0000256" key="1">
    <source>
        <dbReference type="ARBA" id="ARBA00022729"/>
    </source>
</evidence>
<evidence type="ECO:0000313" key="4">
    <source>
        <dbReference type="EMBL" id="MBK4715520.1"/>
    </source>
</evidence>
<dbReference type="InterPro" id="IPR005220">
    <property type="entry name" value="CarO-like"/>
</dbReference>
<evidence type="ECO:0000256" key="3">
    <source>
        <dbReference type="SAM" id="SignalP"/>
    </source>
</evidence>
<dbReference type="AlphaFoldDB" id="A0A8K0V5J9"/>
<dbReference type="Pfam" id="PF04076">
    <property type="entry name" value="BOF"/>
    <property type="match status" value="1"/>
</dbReference>
<keyword evidence="1 3" id="KW-0732">Signal</keyword>
<name>A0A8K0V5J9_9ENTR</name>